<accession>A0ABT9NBC5</accession>
<keyword evidence="3" id="KW-1185">Reference proteome</keyword>
<reference evidence="2 3" key="1">
    <citation type="submission" date="2023-07" db="EMBL/GenBank/DDBJ databases">
        <title>Sequencing the genomes of 1000 actinobacteria strains.</title>
        <authorList>
            <person name="Klenk H.-P."/>
        </authorList>
    </citation>
    <scope>NUCLEOTIDE SEQUENCE [LARGE SCALE GENOMIC DNA]</scope>
    <source>
        <strain evidence="2 3">DSM 102162</strain>
    </source>
</reference>
<protein>
    <submittedName>
        <fullName evidence="2">Uncharacterized protein</fullName>
    </submittedName>
</protein>
<evidence type="ECO:0000313" key="3">
    <source>
        <dbReference type="Proteomes" id="UP001235966"/>
    </source>
</evidence>
<evidence type="ECO:0000256" key="1">
    <source>
        <dbReference type="SAM" id="MobiDB-lite"/>
    </source>
</evidence>
<dbReference type="Proteomes" id="UP001235966">
    <property type="component" value="Unassembled WGS sequence"/>
</dbReference>
<organism evidence="2 3">
    <name type="scientific">Arcanobacterium wilhelmae</name>
    <dbReference type="NCBI Taxonomy" id="1803177"/>
    <lineage>
        <taxon>Bacteria</taxon>
        <taxon>Bacillati</taxon>
        <taxon>Actinomycetota</taxon>
        <taxon>Actinomycetes</taxon>
        <taxon>Actinomycetales</taxon>
        <taxon>Actinomycetaceae</taxon>
        <taxon>Arcanobacterium</taxon>
    </lineage>
</organism>
<name>A0ABT9NBC5_9ACTO</name>
<proteinExistence type="predicted"/>
<feature type="region of interest" description="Disordered" evidence="1">
    <location>
        <begin position="1"/>
        <end position="34"/>
    </location>
</feature>
<evidence type="ECO:0000313" key="2">
    <source>
        <dbReference type="EMBL" id="MDP9800823.1"/>
    </source>
</evidence>
<gene>
    <name evidence="2" type="ORF">J2S49_000899</name>
</gene>
<dbReference type="EMBL" id="JAUSQW010000001">
    <property type="protein sequence ID" value="MDP9800823.1"/>
    <property type="molecule type" value="Genomic_DNA"/>
</dbReference>
<sequence>MSADAGSRPTLLVRPTSKRGPDAGARLLGGVARV</sequence>
<comment type="caution">
    <text evidence="2">The sequence shown here is derived from an EMBL/GenBank/DDBJ whole genome shotgun (WGS) entry which is preliminary data.</text>
</comment>